<organism evidence="5">
    <name type="scientific">Cuerna arida</name>
    <dbReference type="NCBI Taxonomy" id="1464854"/>
    <lineage>
        <taxon>Eukaryota</taxon>
        <taxon>Metazoa</taxon>
        <taxon>Ecdysozoa</taxon>
        <taxon>Arthropoda</taxon>
        <taxon>Hexapoda</taxon>
        <taxon>Insecta</taxon>
        <taxon>Pterygota</taxon>
        <taxon>Neoptera</taxon>
        <taxon>Paraneoptera</taxon>
        <taxon>Hemiptera</taxon>
        <taxon>Auchenorrhyncha</taxon>
        <taxon>Membracoidea</taxon>
        <taxon>Cicadellidae</taxon>
        <taxon>Cicadellinae</taxon>
        <taxon>Proconiini</taxon>
        <taxon>Cuerna</taxon>
    </lineage>
</organism>
<dbReference type="AlphaFoldDB" id="A0A1B6FIP0"/>
<feature type="compositionally biased region" description="Basic and acidic residues" evidence="4">
    <location>
        <begin position="156"/>
        <end position="178"/>
    </location>
</feature>
<evidence type="ECO:0000256" key="4">
    <source>
        <dbReference type="SAM" id="MobiDB-lite"/>
    </source>
</evidence>
<reference evidence="5" key="1">
    <citation type="submission" date="2015-11" db="EMBL/GenBank/DDBJ databases">
        <title>De novo transcriptome assembly of four potential Pierce s Disease insect vectors from Arizona vineyards.</title>
        <authorList>
            <person name="Tassone E.E."/>
        </authorList>
    </citation>
    <scope>NUCLEOTIDE SEQUENCE</scope>
</reference>
<comment type="subcellular location">
    <subcellularLocation>
        <location evidence="1">Nucleus</location>
    </subcellularLocation>
</comment>
<evidence type="ECO:0000256" key="3">
    <source>
        <dbReference type="ARBA" id="ARBA00023242"/>
    </source>
</evidence>
<feature type="region of interest" description="Disordered" evidence="4">
    <location>
        <begin position="156"/>
        <end position="229"/>
    </location>
</feature>
<accession>A0A1B6FIP0</accession>
<dbReference type="GO" id="GO:0006383">
    <property type="term" value="P:transcription by RNA polymerase III"/>
    <property type="evidence" value="ECO:0007669"/>
    <property type="project" value="InterPro"/>
</dbReference>
<feature type="compositionally biased region" description="Acidic residues" evidence="4">
    <location>
        <begin position="179"/>
        <end position="202"/>
    </location>
</feature>
<evidence type="ECO:0000313" key="5">
    <source>
        <dbReference type="EMBL" id="JAS50055.1"/>
    </source>
</evidence>
<name>A0A1B6FIP0_9HEMI</name>
<dbReference type="Pfam" id="PF11705">
    <property type="entry name" value="RNA_pol_3_Rpc31"/>
    <property type="match status" value="1"/>
</dbReference>
<evidence type="ECO:0000256" key="2">
    <source>
        <dbReference type="ARBA" id="ARBA00008352"/>
    </source>
</evidence>
<sequence>MANRGRGSGGRGRGRGSLSFNVEQLGLAPGELLPGPVLQPPPLFPPLEFKPSPLLNSPFYEGQLQLKSNFIEYFTKSSAFIRLRLSQSQVGQFADAEQSKISEKPFNVDWTCVPPELKPNVNRRKRKSGTQNGTGLPTKIEKKNITNLTSWLEELEKKETVEEDKEKDTEDTEKKKDDDEQEVGEGEEFEEDDLDEEMDDGTDYNQNYFDNGEGYLDDEDDNLDDGPVY</sequence>
<evidence type="ECO:0000256" key="1">
    <source>
        <dbReference type="ARBA" id="ARBA00004123"/>
    </source>
</evidence>
<feature type="region of interest" description="Disordered" evidence="4">
    <location>
        <begin position="117"/>
        <end position="142"/>
    </location>
</feature>
<dbReference type="EMBL" id="GECZ01019714">
    <property type="protein sequence ID" value="JAS50055.1"/>
    <property type="molecule type" value="Transcribed_RNA"/>
</dbReference>
<dbReference type="InterPro" id="IPR024661">
    <property type="entry name" value="RNA_pol_III_Rpc31"/>
</dbReference>
<comment type="similarity">
    <text evidence="2">Belongs to the eukaryotic RPC7 RNA polymerase subunit family.</text>
</comment>
<dbReference type="PANTHER" id="PTHR15367:SF2">
    <property type="entry name" value="DNA-DIRECTED RNA POLYMERASE III SUBUNIT"/>
    <property type="match status" value="1"/>
</dbReference>
<evidence type="ECO:0008006" key="6">
    <source>
        <dbReference type="Google" id="ProtNLM"/>
    </source>
</evidence>
<dbReference type="PANTHER" id="PTHR15367">
    <property type="entry name" value="DNA-DIRECTED RNA POLYMERASE III"/>
    <property type="match status" value="1"/>
</dbReference>
<gene>
    <name evidence="5" type="ORF">g.19072</name>
</gene>
<feature type="compositionally biased region" description="Acidic residues" evidence="4">
    <location>
        <begin position="215"/>
        <end position="229"/>
    </location>
</feature>
<keyword evidence="3" id="KW-0539">Nucleus</keyword>
<dbReference type="GO" id="GO:0005666">
    <property type="term" value="C:RNA polymerase III complex"/>
    <property type="evidence" value="ECO:0007669"/>
    <property type="project" value="TreeGrafter"/>
</dbReference>
<proteinExistence type="inferred from homology"/>
<protein>
    <recommendedName>
        <fullName evidence="6">DNA-directed RNA polymerase III subunit</fullName>
    </recommendedName>
</protein>